<evidence type="ECO:0000313" key="3">
    <source>
        <dbReference type="Proteomes" id="UP000287547"/>
    </source>
</evidence>
<accession>A0A428Z7H1</accession>
<protein>
    <submittedName>
        <fullName evidence="2">Pentapeptide repeat-containing protein</fullName>
    </submittedName>
</protein>
<organism evidence="2 3">
    <name type="scientific">Kibdelosporangium aridum</name>
    <dbReference type="NCBI Taxonomy" id="2030"/>
    <lineage>
        <taxon>Bacteria</taxon>
        <taxon>Bacillati</taxon>
        <taxon>Actinomycetota</taxon>
        <taxon>Actinomycetes</taxon>
        <taxon>Pseudonocardiales</taxon>
        <taxon>Pseudonocardiaceae</taxon>
        <taxon>Kibdelosporangium</taxon>
    </lineage>
</organism>
<keyword evidence="1" id="KW-0472">Membrane</keyword>
<dbReference type="OrthoDB" id="4563217at2"/>
<dbReference type="InterPro" id="IPR051082">
    <property type="entry name" value="Pentapeptide-BTB/POZ_domain"/>
</dbReference>
<dbReference type="Proteomes" id="UP000287547">
    <property type="component" value="Unassembled WGS sequence"/>
</dbReference>
<dbReference type="PANTHER" id="PTHR14136:SF17">
    <property type="entry name" value="BTB_POZ DOMAIN-CONTAINING PROTEIN KCTD9"/>
    <property type="match status" value="1"/>
</dbReference>
<gene>
    <name evidence="2" type="ORF">DMH04_23240</name>
</gene>
<dbReference type="InterPro" id="IPR001646">
    <property type="entry name" value="5peptide_repeat"/>
</dbReference>
<dbReference type="PANTHER" id="PTHR14136">
    <property type="entry name" value="BTB_POZ DOMAIN-CONTAINING PROTEIN KCTD9"/>
    <property type="match status" value="1"/>
</dbReference>
<name>A0A428Z7H1_KIBAR</name>
<dbReference type="EMBL" id="QHKI01000019">
    <property type="protein sequence ID" value="RSM83559.1"/>
    <property type="molecule type" value="Genomic_DNA"/>
</dbReference>
<sequence length="297" mass="31738">MARSRGKRGTDWSKIATVVSTMTAVVALLFTGLSLRETQRQSEIAERGQMTDRFSRAVDHFGSGDVLIRLGGIQELHSIARDSERDLPAIAAMLSAAVRKLRSFEAPCQYKRIDMETKALLDALATVDAGASVDLSNSCLHLMSVRHARLRCAQLQFSRLNAAILTDADLTGADLSSVHLGAPDQPDTHPVGATLTGARLVSARMGRARLTHALLQKADLSNADLRGADLTGAYLKGAKLRGTNLTGTVLSGADLSDTDLAGAFIKDADFRNASITRESAIRSGAVDTDTYKQTTIC</sequence>
<dbReference type="Gene3D" id="2.160.20.80">
    <property type="entry name" value="E3 ubiquitin-protein ligase SopA"/>
    <property type="match status" value="2"/>
</dbReference>
<keyword evidence="1" id="KW-1133">Transmembrane helix</keyword>
<dbReference type="Pfam" id="PF00805">
    <property type="entry name" value="Pentapeptide"/>
    <property type="match status" value="2"/>
</dbReference>
<dbReference type="AlphaFoldDB" id="A0A428Z7H1"/>
<proteinExistence type="predicted"/>
<evidence type="ECO:0000256" key="1">
    <source>
        <dbReference type="SAM" id="Phobius"/>
    </source>
</evidence>
<evidence type="ECO:0000313" key="2">
    <source>
        <dbReference type="EMBL" id="RSM83559.1"/>
    </source>
</evidence>
<dbReference type="SUPFAM" id="SSF141571">
    <property type="entry name" value="Pentapeptide repeat-like"/>
    <property type="match status" value="1"/>
</dbReference>
<keyword evidence="1" id="KW-0812">Transmembrane</keyword>
<reference evidence="2 3" key="1">
    <citation type="submission" date="2018-05" db="EMBL/GenBank/DDBJ databases">
        <title>Evolution of GPA BGCs.</title>
        <authorList>
            <person name="Waglechner N."/>
            <person name="Wright G.D."/>
        </authorList>
    </citation>
    <scope>NUCLEOTIDE SEQUENCE [LARGE SCALE GENOMIC DNA]</scope>
    <source>
        <strain evidence="2 3">A82846</strain>
    </source>
</reference>
<feature type="transmembrane region" description="Helical" evidence="1">
    <location>
        <begin position="12"/>
        <end position="33"/>
    </location>
</feature>
<comment type="caution">
    <text evidence="2">The sequence shown here is derived from an EMBL/GenBank/DDBJ whole genome shotgun (WGS) entry which is preliminary data.</text>
</comment>